<feature type="compositionally biased region" description="Basic residues" evidence="1">
    <location>
        <begin position="647"/>
        <end position="664"/>
    </location>
</feature>
<evidence type="ECO:0000313" key="3">
    <source>
        <dbReference type="EMBL" id="GEU82508.1"/>
    </source>
</evidence>
<feature type="region of interest" description="Disordered" evidence="1">
    <location>
        <begin position="647"/>
        <end position="681"/>
    </location>
</feature>
<dbReference type="Pfam" id="PF07727">
    <property type="entry name" value="RVT_2"/>
    <property type="match status" value="1"/>
</dbReference>
<proteinExistence type="predicted"/>
<accession>A0A6L2N8H8</accession>
<organism evidence="3">
    <name type="scientific">Tanacetum cinerariifolium</name>
    <name type="common">Dalmatian daisy</name>
    <name type="synonym">Chrysanthemum cinerariifolium</name>
    <dbReference type="NCBI Taxonomy" id="118510"/>
    <lineage>
        <taxon>Eukaryota</taxon>
        <taxon>Viridiplantae</taxon>
        <taxon>Streptophyta</taxon>
        <taxon>Embryophyta</taxon>
        <taxon>Tracheophyta</taxon>
        <taxon>Spermatophyta</taxon>
        <taxon>Magnoliopsida</taxon>
        <taxon>eudicotyledons</taxon>
        <taxon>Gunneridae</taxon>
        <taxon>Pentapetalae</taxon>
        <taxon>asterids</taxon>
        <taxon>campanulids</taxon>
        <taxon>Asterales</taxon>
        <taxon>Asteraceae</taxon>
        <taxon>Asteroideae</taxon>
        <taxon>Anthemideae</taxon>
        <taxon>Anthemidinae</taxon>
        <taxon>Tanacetum</taxon>
    </lineage>
</organism>
<comment type="caution">
    <text evidence="3">The sequence shown here is derived from an EMBL/GenBank/DDBJ whole genome shotgun (WGS) entry which is preliminary data.</text>
</comment>
<feature type="domain" description="Reverse transcriptase Ty1/copia-type" evidence="2">
    <location>
        <begin position="131"/>
        <end position="241"/>
    </location>
</feature>
<evidence type="ECO:0000256" key="1">
    <source>
        <dbReference type="SAM" id="MobiDB-lite"/>
    </source>
</evidence>
<dbReference type="InterPro" id="IPR013103">
    <property type="entry name" value="RVT_2"/>
</dbReference>
<protein>
    <recommendedName>
        <fullName evidence="2">Reverse transcriptase Ty1/copia-type domain-containing protein</fullName>
    </recommendedName>
</protein>
<dbReference type="PANTHER" id="PTHR11439">
    <property type="entry name" value="GAG-POL-RELATED RETROTRANSPOSON"/>
    <property type="match status" value="1"/>
</dbReference>
<sequence length="887" mass="101678">DPSYYPDDLDMPALEDIVYSDYKEDVGVEADLSNLETNIYVSPILTTKVHKDHPVTQIIGDLTSAPQTRSMARIVKEQGRLNNINDEDFHICMFACFISQEEPKKVHQVLKDPSWIKAMREELLQFKMQKEEGIDYDEVFTLVERIEAIWLFLAYASFMGFMVYQMDVKNVFLYGTIEEEVYVCQPSGFEDPDYPDKVYKVVKALYGLHQVPRAWYETLANYLLENGFQKGKIDQTLFIKKQKGLQVKQKYDGIFISQDKYVAETLRKFGFTYVKSASTPIETEKPLLKDHDGEDVDVHIYRSMIGSLMYLTSSKPDIMFVVCACARFQVTPKVSYLHAVKTIFKYLKGKPHLGLWYPKDSPFNLVAYSNRYYARASLDRKSTTGGCQFLGCRMISWQCKKQIVVATSSTEAEYVAAASCCAQVLWIQNQLLDYGHFIAAVNYQLMMFGLTKDAAIHLMLLGFNQIVDFLNAQVIQYALMVNPTIYVSFIKKFWVTASIKKVNDVVKLQALINKKKVVIIKDVIRQDLCLDDADGNEFSCSIASAIICLTTEEEDDVEVPAAPTLPSPTNAPSPALHDPILTSLQAQPATPSSPPQEQPNDTSESFMTLLNNLMETCATLSQKVAELEQDKQTQALEIPKLKKRVKKLEKNRKSKHAGLKRLRKVGTSQKGRIDDDSAATKDVNAVEPTVFDDEDYDDKEENIDWNAIAEKIQEKHLDNIRKYQSLKRKPVSIAQARKNMIIYLKNMAGYKMEHFRGMTYDKRLVKEKFSSAVPNVDKEKALQVELKRLFEPDADDVLWKLQRYMHYPITWRLYSNYEVHQVSLTTRRYDMFMLTEKNYPLSNGVMTLMLSEKLQVEDDSNMARDLVMKIFMKANKPKSKSLDTSSK</sequence>
<feature type="region of interest" description="Disordered" evidence="1">
    <location>
        <begin position="558"/>
        <end position="578"/>
    </location>
</feature>
<evidence type="ECO:0000259" key="2">
    <source>
        <dbReference type="Pfam" id="PF07727"/>
    </source>
</evidence>
<dbReference type="PANTHER" id="PTHR11439:SF495">
    <property type="entry name" value="REVERSE TRANSCRIPTASE, RNA-DEPENDENT DNA POLYMERASE-RELATED"/>
    <property type="match status" value="1"/>
</dbReference>
<gene>
    <name evidence="3" type="ORF">Tci_054486</name>
</gene>
<feature type="non-terminal residue" evidence="3">
    <location>
        <position position="1"/>
    </location>
</feature>
<dbReference type="EMBL" id="BKCJ010008494">
    <property type="protein sequence ID" value="GEU82508.1"/>
    <property type="molecule type" value="Genomic_DNA"/>
</dbReference>
<name>A0A6L2N8H8_TANCI</name>
<reference evidence="3" key="1">
    <citation type="journal article" date="2019" name="Sci. Rep.">
        <title>Draft genome of Tanacetum cinerariifolium, the natural source of mosquito coil.</title>
        <authorList>
            <person name="Yamashiro T."/>
            <person name="Shiraishi A."/>
            <person name="Satake H."/>
            <person name="Nakayama K."/>
        </authorList>
    </citation>
    <scope>NUCLEOTIDE SEQUENCE</scope>
</reference>
<dbReference type="CDD" id="cd09272">
    <property type="entry name" value="RNase_HI_RT_Ty1"/>
    <property type="match status" value="1"/>
</dbReference>
<dbReference type="AlphaFoldDB" id="A0A6L2N8H8"/>